<dbReference type="PANTHER" id="PTHR34569">
    <property type="entry name" value="EXPRESSED PROTEIN"/>
    <property type="match status" value="1"/>
</dbReference>
<name>A0AB32USG7_THECC</name>
<reference evidence="1" key="1">
    <citation type="journal article" date="1997" name="Nucleic Acids Res.">
        <title>tRNAscan-SE: a program for improved detection of transfer RNA genes in genomic sequence.</title>
        <authorList>
            <person name="Lowe T.M."/>
            <person name="Eddy S.R."/>
        </authorList>
    </citation>
    <scope>NUCLEOTIDE SEQUENCE [LARGE SCALE GENOMIC DNA]</scope>
    <source>
        <strain evidence="1">r\B97-61/B2</strain>
    </source>
</reference>
<reference evidence="2" key="2">
    <citation type="submission" date="2025-08" db="UniProtKB">
        <authorList>
            <consortium name="RefSeq"/>
        </authorList>
    </citation>
    <scope>IDENTIFICATION</scope>
</reference>
<dbReference type="Proteomes" id="UP000694886">
    <property type="component" value="Chromosome 9"/>
</dbReference>
<dbReference type="GeneID" id="18590243"/>
<accession>A0AB32USG7</accession>
<proteinExistence type="predicted"/>
<dbReference type="RefSeq" id="XP_007015719.2">
    <property type="nucleotide sequence ID" value="XM_007015657.2"/>
</dbReference>
<dbReference type="PANTHER" id="PTHR34569:SF12">
    <property type="entry name" value="TRANSMEMBRANE PROTEIN"/>
    <property type="match status" value="1"/>
</dbReference>
<dbReference type="KEGG" id="tcc:18590243"/>
<gene>
    <name evidence="2" type="primary">LOC18590243</name>
</gene>
<evidence type="ECO:0000313" key="1">
    <source>
        <dbReference type="Proteomes" id="UP000694886"/>
    </source>
</evidence>
<dbReference type="AlphaFoldDB" id="A0AB32USG7"/>
<sequence length="166" mass="18281">MAPQANNESKKLAFTAKIESNNFPKTDRQSSYYAALDSELDSSSPLISTYTSLKDLMPSSKGSQSQNNPYSAGLTIASAYEIPITNLLVKKAAWVYLQPMALPPNSSSTTPKEHILCRAWVEVKSPVKACFRFIRRTIIHKIACAFEKFSGAILFGRSSSLGMNHN</sequence>
<organism evidence="1 2">
    <name type="scientific">Theobroma cacao</name>
    <name type="common">Cacao</name>
    <name type="synonym">Cocoa</name>
    <dbReference type="NCBI Taxonomy" id="3641"/>
    <lineage>
        <taxon>Eukaryota</taxon>
        <taxon>Viridiplantae</taxon>
        <taxon>Streptophyta</taxon>
        <taxon>Embryophyta</taxon>
        <taxon>Tracheophyta</taxon>
        <taxon>Spermatophyta</taxon>
        <taxon>Magnoliopsida</taxon>
        <taxon>eudicotyledons</taxon>
        <taxon>Gunneridae</taxon>
        <taxon>Pentapetalae</taxon>
        <taxon>rosids</taxon>
        <taxon>malvids</taxon>
        <taxon>Malvales</taxon>
        <taxon>Malvaceae</taxon>
        <taxon>Byttnerioideae</taxon>
        <taxon>Theobroma</taxon>
    </lineage>
</organism>
<dbReference type="Gramene" id="Tc09v2_t023020.1">
    <property type="protein sequence ID" value="Tc09v2_p023020.1"/>
    <property type="gene ID" value="Tc09v2_g023020"/>
</dbReference>
<evidence type="ECO:0000313" key="2">
    <source>
        <dbReference type="RefSeq" id="XP_007015719.2"/>
    </source>
</evidence>
<protein>
    <submittedName>
        <fullName evidence="2">Uncharacterized protein LOC18590243</fullName>
    </submittedName>
</protein>